<evidence type="ECO:0008006" key="3">
    <source>
        <dbReference type="Google" id="ProtNLM"/>
    </source>
</evidence>
<accession>A0ABX1PNA5</accession>
<evidence type="ECO:0000313" key="2">
    <source>
        <dbReference type="Proteomes" id="UP000615989"/>
    </source>
</evidence>
<comment type="caution">
    <text evidence="1">The sequence shown here is derived from an EMBL/GenBank/DDBJ whole genome shotgun (WGS) entry which is preliminary data.</text>
</comment>
<protein>
    <recommendedName>
        <fullName evidence="3">Site-specific DNA-methyltransferase (adenine-specific)</fullName>
    </recommendedName>
</protein>
<evidence type="ECO:0000313" key="1">
    <source>
        <dbReference type="EMBL" id="NMG26067.1"/>
    </source>
</evidence>
<dbReference type="EMBL" id="WTVG01000053">
    <property type="protein sequence ID" value="NMG26067.1"/>
    <property type="molecule type" value="Genomic_DNA"/>
</dbReference>
<organism evidence="1 2">
    <name type="scientific">Aromatoleum anaerobium</name>
    <dbReference type="NCBI Taxonomy" id="182180"/>
    <lineage>
        <taxon>Bacteria</taxon>
        <taxon>Pseudomonadati</taxon>
        <taxon>Pseudomonadota</taxon>
        <taxon>Betaproteobacteria</taxon>
        <taxon>Rhodocyclales</taxon>
        <taxon>Rhodocyclaceae</taxon>
        <taxon>Aromatoleum</taxon>
    </lineage>
</organism>
<reference evidence="1" key="1">
    <citation type="submission" date="2019-12" db="EMBL/GenBank/DDBJ databases">
        <title>Comparative genomics gives insights into the taxonomy of the Azoarcus-Aromatoleum group and reveals separate origins of nif in the plant-associated Azoarcus and non-plant-associated Aromatoleum sub-groups.</title>
        <authorList>
            <person name="Lafos M."/>
            <person name="Maluk M."/>
            <person name="Batista M."/>
            <person name="Junghare M."/>
            <person name="Carmona M."/>
            <person name="Faoro H."/>
            <person name="Cruz L.M."/>
            <person name="Battistoni F."/>
            <person name="De Souza E."/>
            <person name="Pedrosa F."/>
            <person name="Chen W.-M."/>
            <person name="Poole P.S."/>
            <person name="Dixon R.A."/>
            <person name="James E.K."/>
        </authorList>
    </citation>
    <scope>NUCLEOTIDE SEQUENCE</scope>
    <source>
        <strain evidence="1">LuFRes1</strain>
    </source>
</reference>
<keyword evidence="2" id="KW-1185">Reference proteome</keyword>
<dbReference type="RefSeq" id="WP_169119407.1">
    <property type="nucleotide sequence ID" value="NZ_WTVG02000035.1"/>
</dbReference>
<name>A0ABX1PNA5_9RHOO</name>
<gene>
    <name evidence="1" type="ORF">GO606_15375</name>
</gene>
<dbReference type="Proteomes" id="UP000615989">
    <property type="component" value="Unassembled WGS sequence"/>
</dbReference>
<sequence>MTPTNFQQLANFIWSVADLLIKGHKDSRIEYEPDPAHKDAENVPLKEDIVSYFLQEGERVTERVRQELDISVRLLKERRAALITAAVIGQLAPEAMAA</sequence>
<proteinExistence type="predicted"/>